<dbReference type="GO" id="GO:0016301">
    <property type="term" value="F:kinase activity"/>
    <property type="evidence" value="ECO:0007669"/>
    <property type="project" value="UniProtKB-KW"/>
</dbReference>
<dbReference type="InterPro" id="IPR036117">
    <property type="entry name" value="DhaL_dom_sf"/>
</dbReference>
<dbReference type="InterPro" id="IPR004007">
    <property type="entry name" value="DhaL_dom"/>
</dbReference>
<dbReference type="SMART" id="SM01120">
    <property type="entry name" value="Dak2"/>
    <property type="match status" value="1"/>
</dbReference>
<evidence type="ECO:0000256" key="2">
    <source>
        <dbReference type="ARBA" id="ARBA00022777"/>
    </source>
</evidence>
<name>A0ABY4CIY5_9BACL</name>
<evidence type="ECO:0000313" key="4">
    <source>
        <dbReference type="EMBL" id="UOF90410.1"/>
    </source>
</evidence>
<evidence type="ECO:0000259" key="3">
    <source>
        <dbReference type="PROSITE" id="PS51480"/>
    </source>
</evidence>
<keyword evidence="5" id="KW-1185">Reference proteome</keyword>
<reference evidence="4" key="1">
    <citation type="submission" date="2021-12" db="EMBL/GenBank/DDBJ databases">
        <title>Alicyclobacillaceae gen. nov., sp. nov., isolated from chalcocite enrichment system.</title>
        <authorList>
            <person name="Jiang Z."/>
        </authorList>
    </citation>
    <scope>NUCLEOTIDE SEQUENCE</scope>
    <source>
        <strain evidence="4">MYW30-H2</strain>
    </source>
</reference>
<dbReference type="InterPro" id="IPR012737">
    <property type="entry name" value="DhaK_L_YcgS"/>
</dbReference>
<feature type="domain" description="DhaL" evidence="3">
    <location>
        <begin position="5"/>
        <end position="204"/>
    </location>
</feature>
<keyword evidence="2 4" id="KW-0418">Kinase</keyword>
<dbReference type="PROSITE" id="PS51480">
    <property type="entry name" value="DHAL"/>
    <property type="match status" value="1"/>
</dbReference>
<dbReference type="Proteomes" id="UP000830167">
    <property type="component" value="Chromosome"/>
</dbReference>
<dbReference type="NCBIfam" id="TIGR02365">
    <property type="entry name" value="dha_L_ycgS"/>
    <property type="match status" value="1"/>
</dbReference>
<dbReference type="Pfam" id="PF02734">
    <property type="entry name" value="Dak2"/>
    <property type="match status" value="1"/>
</dbReference>
<gene>
    <name evidence="4" type="primary">dhaL</name>
    <name evidence="4" type="ORF">LSG31_21560</name>
</gene>
<accession>A0ABY4CIY5</accession>
<dbReference type="Gene3D" id="1.25.40.340">
    <property type="match status" value="1"/>
</dbReference>
<dbReference type="InterPro" id="IPR050861">
    <property type="entry name" value="Dihydroxyacetone_Kinase"/>
</dbReference>
<organism evidence="4 5">
    <name type="scientific">Fodinisporobacter ferrooxydans</name>
    <dbReference type="NCBI Taxonomy" id="2901836"/>
    <lineage>
        <taxon>Bacteria</taxon>
        <taxon>Bacillati</taxon>
        <taxon>Bacillota</taxon>
        <taxon>Bacilli</taxon>
        <taxon>Bacillales</taxon>
        <taxon>Alicyclobacillaceae</taxon>
        <taxon>Fodinisporobacter</taxon>
    </lineage>
</organism>
<sequence>MIRAIDLQNTFKAVAAAIRDKRDYLCELDSFAGDGDHGISMELGWNAVIEIPVTEQMDCGDYLKQCAKAFIAAVGASIGPLYGTAFLRASSKFSGKTSVEADDAVAAWKEAIQGIAQRGNAKLGDKTLLDTLLPCTETLESSWKNGDSLVSILDKAAEAAEAGMLSTKDMISNIGRSSRLGIRSKGGIDPGAASAYVVVKAIRDSIVEQSNLAKS</sequence>
<dbReference type="EMBL" id="CP089291">
    <property type="protein sequence ID" value="UOF90410.1"/>
    <property type="molecule type" value="Genomic_DNA"/>
</dbReference>
<evidence type="ECO:0000313" key="5">
    <source>
        <dbReference type="Proteomes" id="UP000830167"/>
    </source>
</evidence>
<dbReference type="PANTHER" id="PTHR28629">
    <property type="entry name" value="TRIOKINASE/FMN CYCLASE"/>
    <property type="match status" value="1"/>
</dbReference>
<proteinExistence type="predicted"/>
<dbReference type="RefSeq" id="WP_347437104.1">
    <property type="nucleotide sequence ID" value="NZ_CP089291.1"/>
</dbReference>
<dbReference type="PANTHER" id="PTHR28629:SF4">
    <property type="entry name" value="TRIOKINASE_FMN CYCLASE"/>
    <property type="match status" value="1"/>
</dbReference>
<protein>
    <submittedName>
        <fullName evidence="4">Dihydroxyacetone kinase subunit L</fullName>
    </submittedName>
</protein>
<keyword evidence="1" id="KW-0808">Transferase</keyword>
<evidence type="ECO:0000256" key="1">
    <source>
        <dbReference type="ARBA" id="ARBA00022679"/>
    </source>
</evidence>
<dbReference type="SUPFAM" id="SSF101473">
    <property type="entry name" value="DhaL-like"/>
    <property type="match status" value="1"/>
</dbReference>